<evidence type="ECO:0000313" key="1">
    <source>
        <dbReference type="EMBL" id="KKK58109.1"/>
    </source>
</evidence>
<protein>
    <submittedName>
        <fullName evidence="1">Uncharacterized protein</fullName>
    </submittedName>
</protein>
<dbReference type="EMBL" id="LAZR01064143">
    <property type="protein sequence ID" value="KKK58109.1"/>
    <property type="molecule type" value="Genomic_DNA"/>
</dbReference>
<proteinExistence type="predicted"/>
<comment type="caution">
    <text evidence="1">The sequence shown here is derived from an EMBL/GenBank/DDBJ whole genome shotgun (WGS) entry which is preliminary data.</text>
</comment>
<reference evidence="1" key="1">
    <citation type="journal article" date="2015" name="Nature">
        <title>Complex archaea that bridge the gap between prokaryotes and eukaryotes.</title>
        <authorList>
            <person name="Spang A."/>
            <person name="Saw J.H."/>
            <person name="Jorgensen S.L."/>
            <person name="Zaremba-Niedzwiedzka K."/>
            <person name="Martijn J."/>
            <person name="Lind A.E."/>
            <person name="van Eijk R."/>
            <person name="Schleper C."/>
            <person name="Guy L."/>
            <person name="Ettema T.J."/>
        </authorList>
    </citation>
    <scope>NUCLEOTIDE SEQUENCE</scope>
</reference>
<organism evidence="1">
    <name type="scientific">marine sediment metagenome</name>
    <dbReference type="NCBI Taxonomy" id="412755"/>
    <lineage>
        <taxon>unclassified sequences</taxon>
        <taxon>metagenomes</taxon>
        <taxon>ecological metagenomes</taxon>
    </lineage>
</organism>
<name>A0A0F8YVJ4_9ZZZZ</name>
<gene>
    <name evidence="1" type="ORF">LCGC14_3047770</name>
</gene>
<accession>A0A0F8YVJ4</accession>
<dbReference type="AlphaFoldDB" id="A0A0F8YVJ4"/>
<sequence>MKKNLEILEIEAKLTKDEKKYWRVKTGQGWMSVFDVVAKDAIKETHNHSDNGMVCCEVIEKKGTDFKGEEKIFYNITKCYGEAQNLGDTSDGEAHDEKPEVVKMNDPSGRIFNGEKPKTNDVQVGVYTSYAKDIFVALRIEDKNVGEEITMKYAIDLVKQAKEAFE</sequence>